<dbReference type="AlphaFoldDB" id="A0A1F8BI19"/>
<evidence type="ECO:0000313" key="2">
    <source>
        <dbReference type="Proteomes" id="UP000177082"/>
    </source>
</evidence>
<protein>
    <submittedName>
        <fullName evidence="1">Uncharacterized protein</fullName>
    </submittedName>
</protein>
<evidence type="ECO:0000313" key="1">
    <source>
        <dbReference type="EMBL" id="OGM63319.1"/>
    </source>
</evidence>
<dbReference type="Proteomes" id="UP000177082">
    <property type="component" value="Unassembled WGS sequence"/>
</dbReference>
<accession>A0A1F8BI19</accession>
<reference evidence="1 2" key="1">
    <citation type="journal article" date="2016" name="Nat. Commun.">
        <title>Thousands of microbial genomes shed light on interconnected biogeochemical processes in an aquifer system.</title>
        <authorList>
            <person name="Anantharaman K."/>
            <person name="Brown C.T."/>
            <person name="Hug L.A."/>
            <person name="Sharon I."/>
            <person name="Castelle C.J."/>
            <person name="Probst A.J."/>
            <person name="Thomas B.C."/>
            <person name="Singh A."/>
            <person name="Wilkins M.J."/>
            <person name="Karaoz U."/>
            <person name="Brodie E.L."/>
            <person name="Williams K.H."/>
            <person name="Hubbard S.S."/>
            <person name="Banfield J.F."/>
        </authorList>
    </citation>
    <scope>NUCLEOTIDE SEQUENCE [LARGE SCALE GENOMIC DNA]</scope>
</reference>
<organism evidence="1 2">
    <name type="scientific">Candidatus Woesebacteria bacterium RIFCSPLOWO2_01_FULL_39_21</name>
    <dbReference type="NCBI Taxonomy" id="1802519"/>
    <lineage>
        <taxon>Bacteria</taxon>
        <taxon>Candidatus Woeseibacteriota</taxon>
    </lineage>
</organism>
<gene>
    <name evidence="1" type="ORF">A2961_02100</name>
</gene>
<dbReference type="STRING" id="1802519.A2961_02100"/>
<dbReference type="EMBL" id="MGHF01000018">
    <property type="protein sequence ID" value="OGM63319.1"/>
    <property type="molecule type" value="Genomic_DNA"/>
</dbReference>
<sequence length="68" mass="7302">MTKKQNIIVDGSEGVRVEKTVSTNPDLNLNNWGYGGGDIIGSVELYTNEGTYILQGINSTKSSPLLNS</sequence>
<comment type="caution">
    <text evidence="1">The sequence shown here is derived from an EMBL/GenBank/DDBJ whole genome shotgun (WGS) entry which is preliminary data.</text>
</comment>
<proteinExistence type="predicted"/>
<name>A0A1F8BI19_9BACT</name>